<organism evidence="3 4">
    <name type="scientific">Parnassius mnemosyne</name>
    <name type="common">clouded apollo</name>
    <dbReference type="NCBI Taxonomy" id="213953"/>
    <lineage>
        <taxon>Eukaryota</taxon>
        <taxon>Metazoa</taxon>
        <taxon>Ecdysozoa</taxon>
        <taxon>Arthropoda</taxon>
        <taxon>Hexapoda</taxon>
        <taxon>Insecta</taxon>
        <taxon>Pterygota</taxon>
        <taxon>Neoptera</taxon>
        <taxon>Endopterygota</taxon>
        <taxon>Lepidoptera</taxon>
        <taxon>Glossata</taxon>
        <taxon>Ditrysia</taxon>
        <taxon>Papilionoidea</taxon>
        <taxon>Papilionidae</taxon>
        <taxon>Parnassiinae</taxon>
        <taxon>Parnassini</taxon>
        <taxon>Parnassius</taxon>
        <taxon>Driopa</taxon>
    </lineage>
</organism>
<evidence type="ECO:0000259" key="2">
    <source>
        <dbReference type="Pfam" id="PF25597"/>
    </source>
</evidence>
<dbReference type="AlphaFoldDB" id="A0AAV1KEK4"/>
<dbReference type="Pfam" id="PF25597">
    <property type="entry name" value="SH3_retrovirus"/>
    <property type="match status" value="1"/>
</dbReference>
<evidence type="ECO:0000256" key="1">
    <source>
        <dbReference type="SAM" id="MobiDB-lite"/>
    </source>
</evidence>
<dbReference type="InterPro" id="IPR057670">
    <property type="entry name" value="SH3_retrovirus"/>
</dbReference>
<feature type="domain" description="Retroviral polymerase SH3-like" evidence="2">
    <location>
        <begin position="58"/>
        <end position="86"/>
    </location>
</feature>
<gene>
    <name evidence="3" type="ORF">PARMNEM_LOCUS2785</name>
</gene>
<keyword evidence="4" id="KW-1185">Reference proteome</keyword>
<evidence type="ECO:0000313" key="3">
    <source>
        <dbReference type="EMBL" id="CAK1581073.1"/>
    </source>
</evidence>
<reference evidence="3 4" key="1">
    <citation type="submission" date="2023-11" db="EMBL/GenBank/DDBJ databases">
        <authorList>
            <person name="Hedman E."/>
            <person name="Englund M."/>
            <person name="Stromberg M."/>
            <person name="Nyberg Akerstrom W."/>
            <person name="Nylinder S."/>
            <person name="Jareborg N."/>
            <person name="Kallberg Y."/>
            <person name="Kronander E."/>
        </authorList>
    </citation>
    <scope>NUCLEOTIDE SEQUENCE [LARGE SCALE GENOMIC DNA]</scope>
</reference>
<accession>A0AAV1KEK4</accession>
<name>A0AAV1KEK4_9NEOP</name>
<comment type="caution">
    <text evidence="3">The sequence shown here is derived from an EMBL/GenBank/DDBJ whole genome shotgun (WGS) entry which is preliminary data.</text>
</comment>
<protein>
    <recommendedName>
        <fullName evidence="2">Retroviral polymerase SH3-like domain-containing protein</fullName>
    </recommendedName>
</protein>
<sequence length="195" mass="22126">MKDICVANSERLQVLGSEDVTIVTKTDKCEFEIPVKDVLCALGLTTNLLSVSQLIKSNDIKGYRIYNPRTKRVTTSRDVVVMEDEKNLPVYQLLNSCSVGDTIVKDRPCSNEITMDEDTQLKTSDDTYVPSEYEDAYDSPKQCVRPSRIRMKQERYGMSNMCIPKEVFNYANGLSGRSTTRSRKRTVVTGSERRT</sequence>
<evidence type="ECO:0000313" key="4">
    <source>
        <dbReference type="Proteomes" id="UP001314205"/>
    </source>
</evidence>
<dbReference type="Proteomes" id="UP001314205">
    <property type="component" value="Unassembled WGS sequence"/>
</dbReference>
<dbReference type="EMBL" id="CAVLGL010000024">
    <property type="protein sequence ID" value="CAK1581073.1"/>
    <property type="molecule type" value="Genomic_DNA"/>
</dbReference>
<proteinExistence type="predicted"/>
<feature type="region of interest" description="Disordered" evidence="1">
    <location>
        <begin position="174"/>
        <end position="195"/>
    </location>
</feature>